<dbReference type="SUPFAM" id="SSF53448">
    <property type="entry name" value="Nucleotide-diphospho-sugar transferases"/>
    <property type="match status" value="1"/>
</dbReference>
<reference evidence="2 3" key="1">
    <citation type="journal article" date="2015" name="Nature">
        <title>rRNA introns, odd ribosomes, and small enigmatic genomes across a large radiation of phyla.</title>
        <authorList>
            <person name="Brown C.T."/>
            <person name="Hug L.A."/>
            <person name="Thomas B.C."/>
            <person name="Sharon I."/>
            <person name="Castelle C.J."/>
            <person name="Singh A."/>
            <person name="Wilkins M.J."/>
            <person name="Williams K.H."/>
            <person name="Banfield J.F."/>
        </authorList>
    </citation>
    <scope>NUCLEOTIDE SEQUENCE [LARGE SCALE GENOMIC DNA]</scope>
</reference>
<evidence type="ECO:0000313" key="2">
    <source>
        <dbReference type="EMBL" id="KKS13347.1"/>
    </source>
</evidence>
<dbReference type="PATRIC" id="fig|1618429.3.peg.574"/>
<protein>
    <submittedName>
        <fullName evidence="2">Nucleotidyl transferase</fullName>
    </submittedName>
</protein>
<dbReference type="Proteomes" id="UP000034753">
    <property type="component" value="Unassembled WGS sequence"/>
</dbReference>
<proteinExistence type="predicted"/>
<dbReference type="AlphaFoldDB" id="A0A0G0WMN5"/>
<dbReference type="InterPro" id="IPR005835">
    <property type="entry name" value="NTP_transferase_dom"/>
</dbReference>
<comment type="caution">
    <text evidence="2">The sequence shown here is derived from an EMBL/GenBank/DDBJ whole genome shotgun (WGS) entry which is preliminary data.</text>
</comment>
<dbReference type="CDD" id="cd04181">
    <property type="entry name" value="NTP_transferase"/>
    <property type="match status" value="1"/>
</dbReference>
<organism evidence="2 3">
    <name type="scientific">Candidatus Daviesbacteria bacterium GW2011_GWB1_41_5</name>
    <dbReference type="NCBI Taxonomy" id="1618429"/>
    <lineage>
        <taxon>Bacteria</taxon>
        <taxon>Candidatus Daviesiibacteriota</taxon>
    </lineage>
</organism>
<evidence type="ECO:0000259" key="1">
    <source>
        <dbReference type="Pfam" id="PF00483"/>
    </source>
</evidence>
<dbReference type="InterPro" id="IPR050486">
    <property type="entry name" value="Mannose-1P_guanyltransferase"/>
</dbReference>
<sequence>MPVDCAIILAGGKGERLWPLTNDRPKVMVEVAGKPILYWQIEWLKSHGVKKFVLAVSYKYEVIQEFLEHGKKLGIEVDYSIEDSPLGRGGAIKKAFGSKLVEGAEDVIIANGDIITELDMTKMAKFHSEQNALATLLLVPYLSRWGIVRLNEEDSIVGFEEKPKLPYWINGGIYVFNKNIVPLLPDLGDHETLTFPKLCDGKLRGFKSEGFWRAVDVIKDRSEAEKFLEEGREKFF</sequence>
<gene>
    <name evidence="2" type="ORF">UU67_C0026G0005</name>
</gene>
<dbReference type="Gene3D" id="3.90.550.10">
    <property type="entry name" value="Spore Coat Polysaccharide Biosynthesis Protein SpsA, Chain A"/>
    <property type="match status" value="1"/>
</dbReference>
<dbReference type="Pfam" id="PF00483">
    <property type="entry name" value="NTP_transferase"/>
    <property type="match status" value="1"/>
</dbReference>
<dbReference type="GO" id="GO:0016740">
    <property type="term" value="F:transferase activity"/>
    <property type="evidence" value="ECO:0007669"/>
    <property type="project" value="UniProtKB-KW"/>
</dbReference>
<evidence type="ECO:0000313" key="3">
    <source>
        <dbReference type="Proteomes" id="UP000034753"/>
    </source>
</evidence>
<feature type="domain" description="Nucleotidyl transferase" evidence="1">
    <location>
        <begin position="6"/>
        <end position="184"/>
    </location>
</feature>
<accession>A0A0G0WMN5</accession>
<dbReference type="EMBL" id="LCBN01000026">
    <property type="protein sequence ID" value="KKS13347.1"/>
    <property type="molecule type" value="Genomic_DNA"/>
</dbReference>
<dbReference type="InterPro" id="IPR029044">
    <property type="entry name" value="Nucleotide-diphossugar_trans"/>
</dbReference>
<name>A0A0G0WMN5_9BACT</name>
<keyword evidence="2" id="KW-0808">Transferase</keyword>
<dbReference type="PANTHER" id="PTHR22572">
    <property type="entry name" value="SUGAR-1-PHOSPHATE GUANYL TRANSFERASE"/>
    <property type="match status" value="1"/>
</dbReference>